<dbReference type="Pfam" id="PF19502">
    <property type="entry name" value="DUF6036"/>
    <property type="match status" value="1"/>
</dbReference>
<evidence type="ECO:0000313" key="3">
    <source>
        <dbReference type="Proteomes" id="UP000016887"/>
    </source>
</evidence>
<proteinExistence type="predicted"/>
<protein>
    <recommendedName>
        <fullName evidence="1">DUF6036 domain-containing protein</fullName>
    </recommendedName>
</protein>
<dbReference type="EMBL" id="AP012489">
    <property type="protein sequence ID" value="BAN89843.1"/>
    <property type="molecule type" value="Genomic_DNA"/>
</dbReference>
<dbReference type="eggNOG" id="arCOG04119">
    <property type="taxonomic scope" value="Archaea"/>
</dbReference>
<dbReference type="Gene3D" id="3.30.460.40">
    <property type="match status" value="1"/>
</dbReference>
<name>U3TCZ3_9CREN</name>
<dbReference type="GeneID" id="17109867"/>
<keyword evidence="3" id="KW-1185">Reference proteome</keyword>
<dbReference type="InterPro" id="IPR045792">
    <property type="entry name" value="DUF6036"/>
</dbReference>
<feature type="domain" description="DUF6036" evidence="1">
    <location>
        <begin position="32"/>
        <end position="165"/>
    </location>
</feature>
<organism evidence="2 3">
    <name type="scientific">Aeropyrum camini SY1 = JCM 12091</name>
    <dbReference type="NCBI Taxonomy" id="1198449"/>
    <lineage>
        <taxon>Archaea</taxon>
        <taxon>Thermoproteota</taxon>
        <taxon>Thermoprotei</taxon>
        <taxon>Desulfurococcales</taxon>
        <taxon>Desulfurococcaceae</taxon>
        <taxon>Aeropyrum</taxon>
    </lineage>
</organism>
<evidence type="ECO:0000259" key="1">
    <source>
        <dbReference type="Pfam" id="PF19502"/>
    </source>
</evidence>
<dbReference type="RefSeq" id="WP_022541120.1">
    <property type="nucleotide sequence ID" value="NC_022521.1"/>
</dbReference>
<dbReference type="AlphaFoldDB" id="U3TCZ3"/>
<gene>
    <name evidence="2" type="ORF">ACAM_0374</name>
</gene>
<dbReference type="Proteomes" id="UP000016887">
    <property type="component" value="Chromosome"/>
</dbReference>
<dbReference type="SUPFAM" id="SSF81301">
    <property type="entry name" value="Nucleotidyltransferase"/>
    <property type="match status" value="1"/>
</dbReference>
<accession>U3TCZ3</accession>
<reference evidence="2 3" key="1">
    <citation type="journal article" date="2013" name="Appl. Environ. Microbiol.">
        <title>Variation of the Virus-Related Elements within Syntenic Genomes of the Hyperthermophilic Archaeon Aeropyrum.</title>
        <authorList>
            <person name="Daifuku T."/>
            <person name="Yoshida T."/>
            <person name="Kitamura T."/>
            <person name="Kawaichi S."/>
            <person name="Inoue T."/>
            <person name="Nomura K."/>
            <person name="Yoshida Y."/>
            <person name="Kuno S."/>
            <person name="Sako Y."/>
        </authorList>
    </citation>
    <scope>NUCLEOTIDE SEQUENCE [LARGE SCALE GENOMIC DNA]</scope>
    <source>
        <strain evidence="2 3">SY1</strain>
    </source>
</reference>
<sequence length="185" mass="21442">MVQDSCEDSLSGAANIHPTLLLIAKILNDLGIRALLIGARSLIIHGIRLGRETKDWDVTIDKPFTTDLRDAITRELRSRDFKVQWRKWGLLVEDDIRVDINYAPLTLDKEFVERSKKLSENLLLPSLEDIIVLKLMSGEKKDITDLKRILSQEWHKLDKDYLYKRARQAGLEKELARLVRRLSLK</sequence>
<evidence type="ECO:0000313" key="2">
    <source>
        <dbReference type="EMBL" id="BAN89843.1"/>
    </source>
</evidence>
<dbReference type="OrthoDB" id="26136at2157"/>
<dbReference type="KEGG" id="acj:ACAM_0374"/>
<dbReference type="InterPro" id="IPR043519">
    <property type="entry name" value="NT_sf"/>
</dbReference>